<dbReference type="InterPro" id="IPR011990">
    <property type="entry name" value="TPR-like_helical_dom_sf"/>
</dbReference>
<dbReference type="EMBL" id="JABCRI010000017">
    <property type="protein sequence ID" value="KAF8390847.1"/>
    <property type="molecule type" value="Genomic_DNA"/>
</dbReference>
<dbReference type="PROSITE" id="PS51375">
    <property type="entry name" value="PPR"/>
    <property type="match status" value="4"/>
</dbReference>
<evidence type="ECO:0000313" key="4">
    <source>
        <dbReference type="Proteomes" id="UP000655225"/>
    </source>
</evidence>
<comment type="caution">
    <text evidence="3">The sequence shown here is derived from an EMBL/GenBank/DDBJ whole genome shotgun (WGS) entry which is preliminary data.</text>
</comment>
<dbReference type="PANTHER" id="PTHR47926">
    <property type="entry name" value="PENTATRICOPEPTIDE REPEAT-CONTAINING PROTEIN"/>
    <property type="match status" value="1"/>
</dbReference>
<reference evidence="3 4" key="1">
    <citation type="submission" date="2020-04" db="EMBL/GenBank/DDBJ databases">
        <title>Plant Genome Project.</title>
        <authorList>
            <person name="Zhang R.-G."/>
        </authorList>
    </citation>
    <scope>NUCLEOTIDE SEQUENCE [LARGE SCALE GENOMIC DNA]</scope>
    <source>
        <strain evidence="3">YNK0</strain>
        <tissue evidence="3">Leaf</tissue>
    </source>
</reference>
<keyword evidence="1" id="KW-0677">Repeat</keyword>
<dbReference type="InterPro" id="IPR002885">
    <property type="entry name" value="PPR_rpt"/>
</dbReference>
<dbReference type="Pfam" id="PF01535">
    <property type="entry name" value="PPR"/>
    <property type="match status" value="3"/>
</dbReference>
<proteinExistence type="predicted"/>
<feature type="repeat" description="PPR" evidence="2">
    <location>
        <begin position="273"/>
        <end position="308"/>
    </location>
</feature>
<dbReference type="InterPro" id="IPR046960">
    <property type="entry name" value="PPR_At4g14850-like_plant"/>
</dbReference>
<accession>A0A834YRU1</accession>
<dbReference type="FunFam" id="1.25.40.10:FF:000790">
    <property type="entry name" value="Pentatricopeptide repeat-containing protein"/>
    <property type="match status" value="1"/>
</dbReference>
<feature type="repeat" description="PPR" evidence="2">
    <location>
        <begin position="103"/>
        <end position="133"/>
    </location>
</feature>
<evidence type="ECO:0000313" key="3">
    <source>
        <dbReference type="EMBL" id="KAF8390847.1"/>
    </source>
</evidence>
<dbReference type="NCBIfam" id="TIGR00756">
    <property type="entry name" value="PPR"/>
    <property type="match status" value="4"/>
</dbReference>
<organism evidence="3 4">
    <name type="scientific">Tetracentron sinense</name>
    <name type="common">Spur-leaf</name>
    <dbReference type="NCBI Taxonomy" id="13715"/>
    <lineage>
        <taxon>Eukaryota</taxon>
        <taxon>Viridiplantae</taxon>
        <taxon>Streptophyta</taxon>
        <taxon>Embryophyta</taxon>
        <taxon>Tracheophyta</taxon>
        <taxon>Spermatophyta</taxon>
        <taxon>Magnoliopsida</taxon>
        <taxon>Trochodendrales</taxon>
        <taxon>Trochodendraceae</taxon>
        <taxon>Tetracentron</taxon>
    </lineage>
</organism>
<dbReference type="Pfam" id="PF20431">
    <property type="entry name" value="E_motif"/>
    <property type="match status" value="1"/>
</dbReference>
<dbReference type="OrthoDB" id="185373at2759"/>
<sequence>MLFTRSYNSWALAIRNASSPHKALHLFTQMHRQSIPFDSFTLLFTLKSCTHLQKPTLIHHLHSHLLKIGFNSHVYVATSLLYAYVVASFDDARLLFDEIPHRNTVTWNTMITGSFKSGDVEGAHSLFVNMPGRDLASWSAMIAGYINTGNWDRGLTLFREMMVNEPLKPDQVTLGSILSGCSHMGSLGLLVGKSVHGFTAKNGWELNVELGTVLVDMYAKCGFLKSAFQIFERMQEKNVMSWSALICGLAQHGYGKEALTMFGKMKEMGVRPNEITFTGILSACTRAGLVDEGRKYFHDMIEEYGLEPRIQHYGCMVDLFGKAGWLEEAYEIIKTMRLEPNVFVWSSFLSACKVHKKFEMAERVIEQVLQVVKPENDGGVYSLISDVYVLSEKWDDAERLRKLMVNQNVKKVRGSSFIRSGTTETTHSS</sequence>
<dbReference type="GO" id="GO:0003723">
    <property type="term" value="F:RNA binding"/>
    <property type="evidence" value="ECO:0007669"/>
    <property type="project" value="InterPro"/>
</dbReference>
<dbReference type="Proteomes" id="UP000655225">
    <property type="component" value="Unassembled WGS sequence"/>
</dbReference>
<feature type="repeat" description="PPR" evidence="2">
    <location>
        <begin position="238"/>
        <end position="272"/>
    </location>
</feature>
<dbReference type="Pfam" id="PF13041">
    <property type="entry name" value="PPR_2"/>
    <property type="match status" value="1"/>
</dbReference>
<dbReference type="InterPro" id="IPR046848">
    <property type="entry name" value="E_motif"/>
</dbReference>
<evidence type="ECO:0000256" key="1">
    <source>
        <dbReference type="ARBA" id="ARBA00022737"/>
    </source>
</evidence>
<evidence type="ECO:0000256" key="2">
    <source>
        <dbReference type="PROSITE-ProRule" id="PRU00708"/>
    </source>
</evidence>
<keyword evidence="4" id="KW-1185">Reference proteome</keyword>
<gene>
    <name evidence="3" type="ORF">HHK36_023146</name>
</gene>
<dbReference type="GO" id="GO:0009451">
    <property type="term" value="P:RNA modification"/>
    <property type="evidence" value="ECO:0007669"/>
    <property type="project" value="InterPro"/>
</dbReference>
<dbReference type="FunFam" id="1.25.40.10:FF:001268">
    <property type="entry name" value="Pentatricopeptide repeat-containing protein, mitochondrial isoform A"/>
    <property type="match status" value="1"/>
</dbReference>
<dbReference type="OMA" id="FNSHVYV"/>
<evidence type="ECO:0008006" key="5">
    <source>
        <dbReference type="Google" id="ProtNLM"/>
    </source>
</evidence>
<protein>
    <recommendedName>
        <fullName evidence="5">Pentatricopeptide repeat-containing protein</fullName>
    </recommendedName>
</protein>
<name>A0A834YRU1_TETSI</name>
<dbReference type="AlphaFoldDB" id="A0A834YRU1"/>
<dbReference type="Gene3D" id="1.25.40.10">
    <property type="entry name" value="Tetratricopeptide repeat domain"/>
    <property type="match status" value="2"/>
</dbReference>
<dbReference type="PANTHER" id="PTHR47926:SF452">
    <property type="entry name" value="PENTATRICOPEPTIDE REPEAT-CONTAINING PROTEIN"/>
    <property type="match status" value="1"/>
</dbReference>
<feature type="repeat" description="PPR" evidence="2">
    <location>
        <begin position="134"/>
        <end position="169"/>
    </location>
</feature>